<accession>A0A5N7JSB6</accession>
<gene>
    <name evidence="1" type="ORF">F0170_09750</name>
</gene>
<dbReference type="Proteomes" id="UP000325438">
    <property type="component" value="Unassembled WGS sequence"/>
</dbReference>
<dbReference type="AlphaFoldDB" id="A0A5N7JSB6"/>
<organism evidence="1 2">
    <name type="scientific">Pseudomonas kitaguniensis</name>
    <dbReference type="NCBI Taxonomy" id="2607908"/>
    <lineage>
        <taxon>Bacteria</taxon>
        <taxon>Pseudomonadati</taxon>
        <taxon>Pseudomonadota</taxon>
        <taxon>Gammaproteobacteria</taxon>
        <taxon>Pseudomonadales</taxon>
        <taxon>Pseudomonadaceae</taxon>
        <taxon>Pseudomonas</taxon>
    </lineage>
</organism>
<sequence length="109" mass="11678">MSHLVSVRTEDLAGPALVWAIETIEGAAPPSAGQLQLAFCAAPADDAQCERLITKYSVWVEPGHRADWVADTKRDPFQRVHGETRAIAVCRAVLAKAIGKTCSVPAELV</sequence>
<proteinExistence type="predicted"/>
<evidence type="ECO:0000313" key="1">
    <source>
        <dbReference type="EMBL" id="MPQ84241.1"/>
    </source>
</evidence>
<protein>
    <recommendedName>
        <fullName evidence="3">DUF2591 domain-containing protein</fullName>
    </recommendedName>
</protein>
<name>A0A5N7JSB6_9PSED</name>
<dbReference type="RefSeq" id="WP_058414480.1">
    <property type="nucleotide sequence ID" value="NZ_VUBA01000051.1"/>
</dbReference>
<evidence type="ECO:0008006" key="3">
    <source>
        <dbReference type="Google" id="ProtNLM"/>
    </source>
</evidence>
<reference evidence="1 2" key="1">
    <citation type="submission" date="2019-09" db="EMBL/GenBank/DDBJ databases">
        <title>The draft genomes of Allium pathogen Pseudomonas sp.</title>
        <authorList>
            <person name="Fujikawa T."/>
            <person name="Sawada H."/>
        </authorList>
    </citation>
    <scope>NUCLEOTIDE SEQUENCE [LARGE SCALE GENOMIC DNA]</scope>
    <source>
        <strain evidence="1 2">MAFF 730085</strain>
    </source>
</reference>
<evidence type="ECO:0000313" key="2">
    <source>
        <dbReference type="Proteomes" id="UP000325438"/>
    </source>
</evidence>
<dbReference type="EMBL" id="VUBA01000051">
    <property type="protein sequence ID" value="MPQ84241.1"/>
    <property type="molecule type" value="Genomic_DNA"/>
</dbReference>
<comment type="caution">
    <text evidence="1">The sequence shown here is derived from an EMBL/GenBank/DDBJ whole genome shotgun (WGS) entry which is preliminary data.</text>
</comment>